<evidence type="ECO:0000256" key="1">
    <source>
        <dbReference type="ARBA" id="ARBA00006739"/>
    </source>
</evidence>
<dbReference type="Proteomes" id="UP000615755">
    <property type="component" value="Unassembled WGS sequence"/>
</dbReference>
<dbReference type="SUPFAM" id="SSF53448">
    <property type="entry name" value="Nucleotide-diphospho-sugar transferases"/>
    <property type="match status" value="1"/>
</dbReference>
<keyword evidence="3" id="KW-0808">Transferase</keyword>
<evidence type="ECO:0000259" key="4">
    <source>
        <dbReference type="Pfam" id="PF00535"/>
    </source>
</evidence>
<protein>
    <recommendedName>
        <fullName evidence="4">Glycosyltransferase 2-like domain-containing protein</fullName>
    </recommendedName>
</protein>
<keyword evidence="2" id="KW-0328">Glycosyltransferase</keyword>
<evidence type="ECO:0000256" key="3">
    <source>
        <dbReference type="ARBA" id="ARBA00022679"/>
    </source>
</evidence>
<comment type="similarity">
    <text evidence="1">Belongs to the glycosyltransferase 2 family.</text>
</comment>
<accession>A0ABR9EH60</accession>
<dbReference type="RefSeq" id="WP_192509469.1">
    <property type="nucleotide sequence ID" value="NZ_AQGV01000015.1"/>
</dbReference>
<comment type="caution">
    <text evidence="5">The sequence shown here is derived from an EMBL/GenBank/DDBJ whole genome shotgun (WGS) entry which is preliminary data.</text>
</comment>
<dbReference type="PANTHER" id="PTHR43630:SF1">
    <property type="entry name" value="POLY-BETA-1,6-N-ACETYL-D-GLUCOSAMINE SYNTHASE"/>
    <property type="match status" value="1"/>
</dbReference>
<sequence length="225" mass="25336">MLSVIVPAHNEASVLSHTLSSLCEQLAPEDELIVVCDTCQDISVDIARTFTCHVYDERLGSAAQTRNFGAQKATKDVLVFIDADTHCAKNYVAAIKRSMRGGTEYGCAPLKSESGHWLGEWIAKSINRFNYTHRTFGGNCFVSTHLFKQLAGFNEALMKGEDTDLGERLCKLKARYGWLAQSYIVHNERKFKEQGYIRYFSKLWLESVLWQVAPSVYQRVVGVKG</sequence>
<feature type="domain" description="Glycosyltransferase 2-like" evidence="4">
    <location>
        <begin position="3"/>
        <end position="124"/>
    </location>
</feature>
<proteinExistence type="inferred from homology"/>
<evidence type="ECO:0000313" key="5">
    <source>
        <dbReference type="EMBL" id="MBE0370341.1"/>
    </source>
</evidence>
<evidence type="ECO:0000313" key="6">
    <source>
        <dbReference type="Proteomes" id="UP000615755"/>
    </source>
</evidence>
<dbReference type="Pfam" id="PF00535">
    <property type="entry name" value="Glycos_transf_2"/>
    <property type="match status" value="1"/>
</dbReference>
<reference evidence="5 6" key="1">
    <citation type="submission" date="2015-03" db="EMBL/GenBank/DDBJ databases">
        <title>Genome sequence of Pseudoalteromonas aurantia.</title>
        <authorList>
            <person name="Xie B.-B."/>
            <person name="Rong J.-C."/>
            <person name="Qin Q.-L."/>
            <person name="Zhang Y.-Z."/>
        </authorList>
    </citation>
    <scope>NUCLEOTIDE SEQUENCE [LARGE SCALE GENOMIC DNA]</scope>
    <source>
        <strain evidence="5 6">208</strain>
    </source>
</reference>
<dbReference type="InterPro" id="IPR029044">
    <property type="entry name" value="Nucleotide-diphossugar_trans"/>
</dbReference>
<dbReference type="EMBL" id="AQGV01000015">
    <property type="protein sequence ID" value="MBE0370341.1"/>
    <property type="molecule type" value="Genomic_DNA"/>
</dbReference>
<evidence type="ECO:0000256" key="2">
    <source>
        <dbReference type="ARBA" id="ARBA00022676"/>
    </source>
</evidence>
<dbReference type="InterPro" id="IPR001173">
    <property type="entry name" value="Glyco_trans_2-like"/>
</dbReference>
<organism evidence="5 6">
    <name type="scientific">Pseudoalteromonas aurantia 208</name>
    <dbReference type="NCBI Taxonomy" id="1314867"/>
    <lineage>
        <taxon>Bacteria</taxon>
        <taxon>Pseudomonadati</taxon>
        <taxon>Pseudomonadota</taxon>
        <taxon>Gammaproteobacteria</taxon>
        <taxon>Alteromonadales</taxon>
        <taxon>Pseudoalteromonadaceae</taxon>
        <taxon>Pseudoalteromonas</taxon>
    </lineage>
</organism>
<dbReference type="PANTHER" id="PTHR43630">
    <property type="entry name" value="POLY-BETA-1,6-N-ACETYL-D-GLUCOSAMINE SYNTHASE"/>
    <property type="match status" value="1"/>
</dbReference>
<gene>
    <name evidence="5" type="ORF">PAUR_b0345</name>
</gene>
<keyword evidence="6" id="KW-1185">Reference proteome</keyword>
<name>A0ABR9EH60_9GAMM</name>
<dbReference type="Gene3D" id="3.90.550.10">
    <property type="entry name" value="Spore Coat Polysaccharide Biosynthesis Protein SpsA, Chain A"/>
    <property type="match status" value="1"/>
</dbReference>